<dbReference type="AlphaFoldDB" id="A0A6G7Y9A6"/>
<evidence type="ECO:0000256" key="2">
    <source>
        <dbReference type="SAM" id="MobiDB-lite"/>
    </source>
</evidence>
<feature type="compositionally biased region" description="Gly residues" evidence="2">
    <location>
        <begin position="198"/>
        <end position="208"/>
    </location>
</feature>
<sequence>MMDAPDGDLRIGHAERDAAVEQLREAAAEGRLTLDELDARIETALQSRTRAELRALLADLLPGQQLEAAINPTALTAQHAEPGWSWQDPLVLTAKWDDVFRGGPWQVPPFLELNPVAGSVKLDFSDARLSTRVIDVSVVGAPATRSSSCRAAGAWRCPASRRAWGRSSRPSTRARPGRCPSSWCGDAPRWAASAPGTPTGGTPSGGSAGWPEAAGSSPRTEGRLG</sequence>
<dbReference type="PANTHER" id="PTHR40763:SF5">
    <property type="entry name" value="MEMBRANE PROTEIN"/>
    <property type="match status" value="1"/>
</dbReference>
<dbReference type="EMBL" id="CP049865">
    <property type="protein sequence ID" value="QIK73360.1"/>
    <property type="molecule type" value="Genomic_DNA"/>
</dbReference>
<gene>
    <name evidence="4" type="ORF">G7070_15175</name>
</gene>
<keyword evidence="5" id="KW-1185">Reference proteome</keyword>
<feature type="coiled-coil region" evidence="1">
    <location>
        <begin position="20"/>
        <end position="54"/>
    </location>
</feature>
<dbReference type="KEGG" id="prv:G7070_15175"/>
<evidence type="ECO:0000313" key="5">
    <source>
        <dbReference type="Proteomes" id="UP000501058"/>
    </source>
</evidence>
<keyword evidence="1" id="KW-0175">Coiled coil</keyword>
<dbReference type="Proteomes" id="UP000501058">
    <property type="component" value="Chromosome"/>
</dbReference>
<name>A0A6G7Y9A6_9ACTN</name>
<evidence type="ECO:0000259" key="3">
    <source>
        <dbReference type="Pfam" id="PF08044"/>
    </source>
</evidence>
<accession>A0A6G7Y9A6</accession>
<dbReference type="Pfam" id="PF08044">
    <property type="entry name" value="DUF1707"/>
    <property type="match status" value="1"/>
</dbReference>
<feature type="region of interest" description="Disordered" evidence="2">
    <location>
        <begin position="161"/>
        <end position="225"/>
    </location>
</feature>
<dbReference type="InterPro" id="IPR012551">
    <property type="entry name" value="DUF1707_SHOCT-like"/>
</dbReference>
<feature type="domain" description="DUF1707" evidence="3">
    <location>
        <begin position="9"/>
        <end position="60"/>
    </location>
</feature>
<dbReference type="PANTHER" id="PTHR40763">
    <property type="entry name" value="MEMBRANE PROTEIN-RELATED"/>
    <property type="match status" value="1"/>
</dbReference>
<reference evidence="4 5" key="1">
    <citation type="submission" date="2020-03" db="EMBL/GenBank/DDBJ databases">
        <title>Propioniciclava sp. nov., isolated from Hydrophilus acuminatus.</title>
        <authorList>
            <person name="Hyun D.-W."/>
            <person name="Bae J.-W."/>
        </authorList>
    </citation>
    <scope>NUCLEOTIDE SEQUENCE [LARGE SCALE GENOMIC DNA]</scope>
    <source>
        <strain evidence="4 5">HDW11</strain>
    </source>
</reference>
<protein>
    <submittedName>
        <fullName evidence="4">DUF1707 domain-containing protein</fullName>
    </submittedName>
</protein>
<dbReference type="RefSeq" id="WP_166234429.1">
    <property type="nucleotide sequence ID" value="NZ_CP049865.1"/>
</dbReference>
<evidence type="ECO:0000313" key="4">
    <source>
        <dbReference type="EMBL" id="QIK73360.1"/>
    </source>
</evidence>
<proteinExistence type="predicted"/>
<organism evidence="4 5">
    <name type="scientific">Propioniciclava coleopterorum</name>
    <dbReference type="NCBI Taxonomy" id="2714937"/>
    <lineage>
        <taxon>Bacteria</taxon>
        <taxon>Bacillati</taxon>
        <taxon>Actinomycetota</taxon>
        <taxon>Actinomycetes</taxon>
        <taxon>Propionibacteriales</taxon>
        <taxon>Propionibacteriaceae</taxon>
        <taxon>Propioniciclava</taxon>
    </lineage>
</organism>
<evidence type="ECO:0000256" key="1">
    <source>
        <dbReference type="SAM" id="Coils"/>
    </source>
</evidence>